<dbReference type="EMBL" id="JBFOLK010000005">
    <property type="protein sequence ID" value="KAL2512775.1"/>
    <property type="molecule type" value="Genomic_DNA"/>
</dbReference>
<keyword evidence="2" id="KW-1185">Reference proteome</keyword>
<sequence>MYFFSDQQVVRWKWQHTVARRDEIRRLLGLASNEAARAEFEAAVVYSYTCSYGSPVMAKLVEETTISVYNDGDPLDQSYTVDNMLNYHSDENAKIGAGLDYVMNITMSLGVIVRELFRSRSVDPHMLYDHLFRWNLSRPADHTMVQILDDSPDLVIKPTTLFQYRFFVHYESLLELKTRYQNMGEDYKLIPAITPSTTNWIAKVVVALSGSTAPAIKCEEEVQQQHELT</sequence>
<proteinExistence type="predicted"/>
<protein>
    <submittedName>
        <fullName evidence="1">Uncharacterized protein</fullName>
    </submittedName>
</protein>
<dbReference type="AlphaFoldDB" id="A0ABD1TJ69"/>
<name>A0ABD1TJ69_9LAMI</name>
<dbReference type="Proteomes" id="UP001604336">
    <property type="component" value="Unassembled WGS sequence"/>
</dbReference>
<evidence type="ECO:0000313" key="2">
    <source>
        <dbReference type="Proteomes" id="UP001604336"/>
    </source>
</evidence>
<accession>A0ABD1TJ69</accession>
<comment type="caution">
    <text evidence="1">The sequence shown here is derived from an EMBL/GenBank/DDBJ whole genome shotgun (WGS) entry which is preliminary data.</text>
</comment>
<reference evidence="2" key="1">
    <citation type="submission" date="2024-07" db="EMBL/GenBank/DDBJ databases">
        <title>Two chromosome-level genome assemblies of Korean endemic species Abeliophyllum distichum and Forsythia ovata (Oleaceae).</title>
        <authorList>
            <person name="Jang H."/>
        </authorList>
    </citation>
    <scope>NUCLEOTIDE SEQUENCE [LARGE SCALE GENOMIC DNA]</scope>
</reference>
<organism evidence="1 2">
    <name type="scientific">Abeliophyllum distichum</name>
    <dbReference type="NCBI Taxonomy" id="126358"/>
    <lineage>
        <taxon>Eukaryota</taxon>
        <taxon>Viridiplantae</taxon>
        <taxon>Streptophyta</taxon>
        <taxon>Embryophyta</taxon>
        <taxon>Tracheophyta</taxon>
        <taxon>Spermatophyta</taxon>
        <taxon>Magnoliopsida</taxon>
        <taxon>eudicotyledons</taxon>
        <taxon>Gunneridae</taxon>
        <taxon>Pentapetalae</taxon>
        <taxon>asterids</taxon>
        <taxon>lamiids</taxon>
        <taxon>Lamiales</taxon>
        <taxon>Oleaceae</taxon>
        <taxon>Forsythieae</taxon>
        <taxon>Abeliophyllum</taxon>
    </lineage>
</organism>
<gene>
    <name evidence="1" type="ORF">Adt_18375</name>
</gene>
<evidence type="ECO:0000313" key="1">
    <source>
        <dbReference type="EMBL" id="KAL2512775.1"/>
    </source>
</evidence>